<evidence type="ECO:0000256" key="2">
    <source>
        <dbReference type="SAM" id="SignalP"/>
    </source>
</evidence>
<sequence length="81" mass="8069">MLRLVALSALVFSSAAFAQNVPDWAAAPEAPAASEDNFGPGPPPPPPPPPNVPLDGGLGLLALAGAGYAARRLSKSTEPLA</sequence>
<gene>
    <name evidence="3" type="ORF">BSZ36_12680</name>
</gene>
<reference evidence="3 4" key="1">
    <citation type="submission" date="2016-11" db="EMBL/GenBank/DDBJ databases">
        <title>Study of marine rhodopsin-containing bacteria.</title>
        <authorList>
            <person name="Yoshizawa S."/>
            <person name="Kumagai Y."/>
            <person name="Kogure K."/>
        </authorList>
    </citation>
    <scope>NUCLEOTIDE SEQUENCE [LARGE SCALE GENOMIC DNA]</scope>
    <source>
        <strain evidence="3 4">SG-29</strain>
    </source>
</reference>
<accession>A0A259U196</accession>
<evidence type="ECO:0000313" key="4">
    <source>
        <dbReference type="Proteomes" id="UP000216446"/>
    </source>
</evidence>
<dbReference type="Proteomes" id="UP000216446">
    <property type="component" value="Unassembled WGS sequence"/>
</dbReference>
<feature type="compositionally biased region" description="Pro residues" evidence="1">
    <location>
        <begin position="40"/>
        <end position="52"/>
    </location>
</feature>
<dbReference type="InterPro" id="IPR058207">
    <property type="entry name" value="PID_CTERM"/>
</dbReference>
<feature type="chain" id="PRO_5012221112" description="VPDSG-CTERM protein sorting domain-containing protein" evidence="2">
    <location>
        <begin position="19"/>
        <end position="81"/>
    </location>
</feature>
<evidence type="ECO:0000256" key="1">
    <source>
        <dbReference type="SAM" id="MobiDB-lite"/>
    </source>
</evidence>
<feature type="signal peptide" evidence="2">
    <location>
        <begin position="1"/>
        <end position="18"/>
    </location>
</feature>
<dbReference type="EMBL" id="MQWB01000001">
    <property type="protein sequence ID" value="OZC03762.1"/>
    <property type="molecule type" value="Genomic_DNA"/>
</dbReference>
<keyword evidence="2" id="KW-0732">Signal</keyword>
<protein>
    <recommendedName>
        <fullName evidence="5">VPDSG-CTERM protein sorting domain-containing protein</fullName>
    </recommendedName>
</protein>
<name>A0A259U196_9BACT</name>
<evidence type="ECO:0008006" key="5">
    <source>
        <dbReference type="Google" id="ProtNLM"/>
    </source>
</evidence>
<keyword evidence="4" id="KW-1185">Reference proteome</keyword>
<feature type="region of interest" description="Disordered" evidence="1">
    <location>
        <begin position="28"/>
        <end position="58"/>
    </location>
</feature>
<organism evidence="3 4">
    <name type="scientific">Rubricoccus marinus</name>
    <dbReference type="NCBI Taxonomy" id="716817"/>
    <lineage>
        <taxon>Bacteria</taxon>
        <taxon>Pseudomonadati</taxon>
        <taxon>Rhodothermota</taxon>
        <taxon>Rhodothermia</taxon>
        <taxon>Rhodothermales</taxon>
        <taxon>Rubricoccaceae</taxon>
        <taxon>Rubricoccus</taxon>
    </lineage>
</organism>
<evidence type="ECO:0000313" key="3">
    <source>
        <dbReference type="EMBL" id="OZC03762.1"/>
    </source>
</evidence>
<dbReference type="AlphaFoldDB" id="A0A259U196"/>
<dbReference type="NCBIfam" id="NF046080">
    <property type="entry name" value="PID_CTERM"/>
    <property type="match status" value="1"/>
</dbReference>
<proteinExistence type="predicted"/>
<dbReference type="InParanoid" id="A0A259U196"/>
<dbReference type="RefSeq" id="WP_094549490.1">
    <property type="nucleotide sequence ID" value="NZ_MQWB01000001.1"/>
</dbReference>
<comment type="caution">
    <text evidence="3">The sequence shown here is derived from an EMBL/GenBank/DDBJ whole genome shotgun (WGS) entry which is preliminary data.</text>
</comment>